<dbReference type="EMBL" id="SGPK01000980">
    <property type="protein sequence ID" value="THG95396.1"/>
    <property type="molecule type" value="Genomic_DNA"/>
</dbReference>
<dbReference type="InterPro" id="IPR003150">
    <property type="entry name" value="DNA-bd_RFX"/>
</dbReference>
<protein>
    <recommendedName>
        <fullName evidence="6">RFX-type winged-helix domain-containing protein</fullName>
    </recommendedName>
</protein>
<dbReference type="PANTHER" id="PTHR22970:SF14">
    <property type="entry name" value="AT-RICH INTERACTIVE DOMAIN-CONTAINING PROTEIN 2"/>
    <property type="match status" value="1"/>
</dbReference>
<reference evidence="7 8" key="1">
    <citation type="submission" date="2019-02" db="EMBL/GenBank/DDBJ databases">
        <title>Genome sequencing of the rare red list fungi Phellinidium pouzarii.</title>
        <authorList>
            <person name="Buettner E."/>
            <person name="Kellner H."/>
        </authorList>
    </citation>
    <scope>NUCLEOTIDE SEQUENCE [LARGE SCALE GENOMIC DNA]</scope>
    <source>
        <strain evidence="7 8">DSM 108285</strain>
    </source>
</reference>
<dbReference type="GO" id="GO:0006325">
    <property type="term" value="P:chromatin organization"/>
    <property type="evidence" value="ECO:0007669"/>
    <property type="project" value="UniProtKB-KW"/>
</dbReference>
<evidence type="ECO:0000313" key="7">
    <source>
        <dbReference type="EMBL" id="THG95396.1"/>
    </source>
</evidence>
<organism evidence="7 8">
    <name type="scientific">Phellinidium pouzarii</name>
    <dbReference type="NCBI Taxonomy" id="167371"/>
    <lineage>
        <taxon>Eukaryota</taxon>
        <taxon>Fungi</taxon>
        <taxon>Dikarya</taxon>
        <taxon>Basidiomycota</taxon>
        <taxon>Agaricomycotina</taxon>
        <taxon>Agaricomycetes</taxon>
        <taxon>Hymenochaetales</taxon>
        <taxon>Hymenochaetaceae</taxon>
        <taxon>Phellinidium</taxon>
    </lineage>
</organism>
<dbReference type="AlphaFoldDB" id="A0A4S4KBL8"/>
<keyword evidence="1" id="KW-0156">Chromatin regulator</keyword>
<proteinExistence type="predicted"/>
<gene>
    <name evidence="7" type="ORF">EW145_g7966</name>
</gene>
<evidence type="ECO:0000256" key="5">
    <source>
        <dbReference type="SAM" id="MobiDB-lite"/>
    </source>
</evidence>
<evidence type="ECO:0000256" key="2">
    <source>
        <dbReference type="ARBA" id="ARBA00023015"/>
    </source>
</evidence>
<evidence type="ECO:0000259" key="6">
    <source>
        <dbReference type="PROSITE" id="PS51526"/>
    </source>
</evidence>
<sequence length="617" mass="68131">MTGYIRGGVQMPYKANANLNPALQLATTYASTSAAGLNAQYQTYGAYALQQQQQQYGTGYAATTAAGYAQRLSQTLMDDYERMPRTTCLFGCSFSLVFKNKNSEMGGPTNRGCWTVDCGFWTRRAGWYTESSPTNRMLLALRSGLDSEVGWALERLCRLSFNEQFTLASIPGLTDALFEWPEWFLDEYANGSKNEQKSLAHTRARAPLLSRALTALAPHTDDHTQFVLYALDLLQALAGTYVLPPPRSGSGTDDGLPSLVPALERLAEGSSNRAVIVGALTALTMLLGVQQNATHNTATSPALTACIRYLPLFQDSALVDTCLNFFYVHLSYPPMTRAFLLHPDMPNVVKLLAAYIISQQVEETRTIDITGPIHTVPVVKVQSIPYELTNEEKERIGTLPEPERCFEWLRTALVSNPNEELTQVEFWNAYKDHFASFQERHPLLVASEVIKNASVAFPNAAAMVLPGPPQKFIIRGITKRKKVIIVENNICQWNHSQCVPESFKTPADLHAHVQIHVDILREQSEAQTTNFSCTWGTCQHTAPSTAALVQHVWTHLPLKNSAFSKATSQSIDPSQLPQITLASANEQYPIADATQRTPPPPPRTAIAYPAPAGRPVF</sequence>
<feature type="region of interest" description="Disordered" evidence="5">
    <location>
        <begin position="592"/>
        <end position="617"/>
    </location>
</feature>
<evidence type="ECO:0000256" key="1">
    <source>
        <dbReference type="ARBA" id="ARBA00022853"/>
    </source>
</evidence>
<evidence type="ECO:0000313" key="8">
    <source>
        <dbReference type="Proteomes" id="UP000308199"/>
    </source>
</evidence>
<keyword evidence="2" id="KW-0805">Transcription regulation</keyword>
<dbReference type="OrthoDB" id="338531at2759"/>
<accession>A0A4S4KBL8</accession>
<feature type="non-terminal residue" evidence="7">
    <location>
        <position position="617"/>
    </location>
</feature>
<dbReference type="PANTHER" id="PTHR22970">
    <property type="entry name" value="AT-RICH INTERACTIVE DOMAIN-CONTAINING PROTEIN 2"/>
    <property type="match status" value="1"/>
</dbReference>
<evidence type="ECO:0000256" key="3">
    <source>
        <dbReference type="ARBA" id="ARBA00023163"/>
    </source>
</evidence>
<dbReference type="GO" id="GO:0003677">
    <property type="term" value="F:DNA binding"/>
    <property type="evidence" value="ECO:0007669"/>
    <property type="project" value="InterPro"/>
</dbReference>
<feature type="domain" description="RFX-type winged-helix" evidence="6">
    <location>
        <begin position="405"/>
        <end position="481"/>
    </location>
</feature>
<keyword evidence="3" id="KW-0804">Transcription</keyword>
<dbReference type="Proteomes" id="UP000308199">
    <property type="component" value="Unassembled WGS sequence"/>
</dbReference>
<comment type="caution">
    <text evidence="7">The sequence shown here is derived from an EMBL/GenBank/DDBJ whole genome shotgun (WGS) entry which is preliminary data.</text>
</comment>
<keyword evidence="4" id="KW-0539">Nucleus</keyword>
<keyword evidence="8" id="KW-1185">Reference proteome</keyword>
<dbReference type="InterPro" id="IPR052406">
    <property type="entry name" value="Chromatin_Remodeling_Comp"/>
</dbReference>
<dbReference type="GO" id="GO:0006355">
    <property type="term" value="P:regulation of DNA-templated transcription"/>
    <property type="evidence" value="ECO:0007669"/>
    <property type="project" value="InterPro"/>
</dbReference>
<dbReference type="PROSITE" id="PS51526">
    <property type="entry name" value="RFX_DBD"/>
    <property type="match status" value="1"/>
</dbReference>
<dbReference type="GO" id="GO:0016586">
    <property type="term" value="C:RSC-type complex"/>
    <property type="evidence" value="ECO:0007669"/>
    <property type="project" value="TreeGrafter"/>
</dbReference>
<evidence type="ECO:0000256" key="4">
    <source>
        <dbReference type="ARBA" id="ARBA00023242"/>
    </source>
</evidence>
<name>A0A4S4KBL8_9AGAM</name>